<keyword evidence="3" id="KW-1185">Reference proteome</keyword>
<organism evidence="2 3">
    <name type="scientific">Rhodobacter calidifons</name>
    <dbReference type="NCBI Taxonomy" id="2715277"/>
    <lineage>
        <taxon>Bacteria</taxon>
        <taxon>Pseudomonadati</taxon>
        <taxon>Pseudomonadota</taxon>
        <taxon>Alphaproteobacteria</taxon>
        <taxon>Rhodobacterales</taxon>
        <taxon>Rhodobacter group</taxon>
        <taxon>Rhodobacter</taxon>
    </lineage>
</organism>
<evidence type="ECO:0000256" key="1">
    <source>
        <dbReference type="SAM" id="SignalP"/>
    </source>
</evidence>
<accession>A0ABX0G4Q3</accession>
<comment type="caution">
    <text evidence="2">The sequence shown here is derived from an EMBL/GenBank/DDBJ whole genome shotgun (WGS) entry which is preliminary data.</text>
</comment>
<protein>
    <submittedName>
        <fullName evidence="2">Uncharacterized protein</fullName>
    </submittedName>
</protein>
<keyword evidence="1" id="KW-0732">Signal</keyword>
<dbReference type="EMBL" id="JAANHS010000002">
    <property type="protein sequence ID" value="NHB75952.1"/>
    <property type="molecule type" value="Genomic_DNA"/>
</dbReference>
<dbReference type="Proteomes" id="UP001515660">
    <property type="component" value="Unassembled WGS sequence"/>
</dbReference>
<evidence type="ECO:0000313" key="3">
    <source>
        <dbReference type="Proteomes" id="UP001515660"/>
    </source>
</evidence>
<reference evidence="2 3" key="1">
    <citation type="journal article" date="2022" name="Microorganisms">
        <title>Genome Sequence and Characterization of a Xanthorhodopsin-Containing, Aerobic Anoxygenic Phototrophic Rhodobacter Species, Isolated from Mesophilic Conditions at Yellowstone National Park.</title>
        <authorList>
            <person name="Kyndt J.A."/>
            <person name="Robertson S."/>
            <person name="Shoffstall I.B."/>
            <person name="Ramaley R.F."/>
            <person name="Meyer T.E."/>
        </authorList>
    </citation>
    <scope>NUCLEOTIDE SEQUENCE [LARGE SCALE GENOMIC DNA]</scope>
    <source>
        <strain evidence="2 3">M37P</strain>
    </source>
</reference>
<sequence length="304" mass="30994">MLWGKKVLRITAAIAVAALAAHTAESQKGQNAAQPLAATGIERLAAARPAATGAAAGAIPPSASLGASGDVAMGNLVGITPVAASIPATAGDQCRPALHLEAAPGAMILLTLTAPCNRSERIVVRHSGLSFATRTEAGGETRLLLPALKSDALVAVYLAGSRLVIGKVAVPDVTLYTRVAVTWEWPAEVELRATEGNRVLVAAAANPAGEPSRLMSFGAPDVQSPVMAHVYSVPGRDLGDVALSAELRITPASCGRTLRLGTIYAANGRTVVQEREVPVPLCGTAGDILLLKNLSPAPKLAAPK</sequence>
<feature type="chain" id="PRO_5047189617" evidence="1">
    <location>
        <begin position="24"/>
        <end position="304"/>
    </location>
</feature>
<evidence type="ECO:0000313" key="2">
    <source>
        <dbReference type="EMBL" id="NHB75952.1"/>
    </source>
</evidence>
<name>A0ABX0G4Q3_9RHOB</name>
<gene>
    <name evidence="2" type="ORF">G8O29_04240</name>
</gene>
<feature type="signal peptide" evidence="1">
    <location>
        <begin position="1"/>
        <end position="23"/>
    </location>
</feature>
<dbReference type="RefSeq" id="WP_166401967.1">
    <property type="nucleotide sequence ID" value="NZ_JAANHS010000002.1"/>
</dbReference>
<proteinExistence type="predicted"/>